<keyword evidence="2" id="KW-1185">Reference proteome</keyword>
<protein>
    <submittedName>
        <fullName evidence="1">Uncharacterized protein</fullName>
    </submittedName>
</protein>
<dbReference type="InParanoid" id="A0A3Q7G3G9"/>
<dbReference type="Gramene" id="Solyc04g050155.1.1">
    <property type="protein sequence ID" value="Solyc04g050155.1.1"/>
    <property type="gene ID" value="Solyc04g050155.1"/>
</dbReference>
<proteinExistence type="predicted"/>
<reference evidence="1" key="1">
    <citation type="journal article" date="2012" name="Nature">
        <title>The tomato genome sequence provides insights into fleshy fruit evolution.</title>
        <authorList>
            <consortium name="Tomato Genome Consortium"/>
        </authorList>
    </citation>
    <scope>NUCLEOTIDE SEQUENCE [LARGE SCALE GENOMIC DNA]</scope>
    <source>
        <strain evidence="1">cv. Heinz 1706</strain>
    </source>
</reference>
<reference evidence="1" key="2">
    <citation type="submission" date="2019-01" db="UniProtKB">
        <authorList>
            <consortium name="EnsemblPlants"/>
        </authorList>
    </citation>
    <scope>IDENTIFICATION</scope>
    <source>
        <strain evidence="1">cv. Heinz 1706</strain>
    </source>
</reference>
<organism evidence="1">
    <name type="scientific">Solanum lycopersicum</name>
    <name type="common">Tomato</name>
    <name type="synonym">Lycopersicon esculentum</name>
    <dbReference type="NCBI Taxonomy" id="4081"/>
    <lineage>
        <taxon>Eukaryota</taxon>
        <taxon>Viridiplantae</taxon>
        <taxon>Streptophyta</taxon>
        <taxon>Embryophyta</taxon>
        <taxon>Tracheophyta</taxon>
        <taxon>Spermatophyta</taxon>
        <taxon>Magnoliopsida</taxon>
        <taxon>eudicotyledons</taxon>
        <taxon>Gunneridae</taxon>
        <taxon>Pentapetalae</taxon>
        <taxon>asterids</taxon>
        <taxon>lamiids</taxon>
        <taxon>Solanales</taxon>
        <taxon>Solanaceae</taxon>
        <taxon>Solanoideae</taxon>
        <taxon>Solaneae</taxon>
        <taxon>Solanum</taxon>
        <taxon>Solanum subgen. Lycopersicon</taxon>
    </lineage>
</organism>
<evidence type="ECO:0000313" key="2">
    <source>
        <dbReference type="Proteomes" id="UP000004994"/>
    </source>
</evidence>
<dbReference type="Proteomes" id="UP000004994">
    <property type="component" value="Chromosome 4"/>
</dbReference>
<name>A0A3Q7G3G9_SOLLC</name>
<dbReference type="AlphaFoldDB" id="A0A3Q7G3G9"/>
<evidence type="ECO:0000313" key="1">
    <source>
        <dbReference type="EnsemblPlants" id="Solyc04g050155.1.1"/>
    </source>
</evidence>
<accession>A0A3Q7G3G9</accession>
<dbReference type="EnsemblPlants" id="Solyc04g050155.1.1">
    <property type="protein sequence ID" value="Solyc04g050155.1.1"/>
    <property type="gene ID" value="Solyc04g050155.1"/>
</dbReference>
<sequence length="38" mass="4465">VEREGLIQWMEVLLSSIVFQKMLALAFLKKICPQIKFL</sequence>